<evidence type="ECO:0000313" key="1">
    <source>
        <dbReference type="Proteomes" id="UP000025227"/>
    </source>
</evidence>
<reference evidence="2" key="1">
    <citation type="submission" date="2020-12" db="UniProtKB">
        <authorList>
            <consortium name="WormBaseParasite"/>
        </authorList>
    </citation>
    <scope>IDENTIFICATION</scope>
    <source>
        <strain evidence="2">MHco3</strain>
    </source>
</reference>
<name>A0A7I4Z6H6_HAECO</name>
<dbReference type="Proteomes" id="UP000025227">
    <property type="component" value="Unplaced"/>
</dbReference>
<proteinExistence type="predicted"/>
<organism evidence="1 2">
    <name type="scientific">Haemonchus contortus</name>
    <name type="common">Barber pole worm</name>
    <dbReference type="NCBI Taxonomy" id="6289"/>
    <lineage>
        <taxon>Eukaryota</taxon>
        <taxon>Metazoa</taxon>
        <taxon>Ecdysozoa</taxon>
        <taxon>Nematoda</taxon>
        <taxon>Chromadorea</taxon>
        <taxon>Rhabditida</taxon>
        <taxon>Rhabditina</taxon>
        <taxon>Rhabditomorpha</taxon>
        <taxon>Strongyloidea</taxon>
        <taxon>Trichostrongylidae</taxon>
        <taxon>Haemonchus</taxon>
    </lineage>
</organism>
<accession>A0A7I4Z6H6</accession>
<protein>
    <submittedName>
        <fullName evidence="2">C2H2-type domain-containing protein</fullName>
    </submittedName>
</protein>
<evidence type="ECO:0000313" key="2">
    <source>
        <dbReference type="WBParaSite" id="HCON_00189170-00001"/>
    </source>
</evidence>
<sequence>MPISLKELLEALPQRDPNGRVNVEVCYICGLASPTNHHLEMHLVAAVWGSYHECAECHNFTTFAGLFQHVEQKHMRGR</sequence>
<keyword evidence="1" id="KW-1185">Reference proteome</keyword>
<dbReference type="AlphaFoldDB" id="A0A7I4Z6H6"/>
<dbReference type="WBParaSite" id="HCON_00189170-00001">
    <property type="protein sequence ID" value="HCON_00189170-00001"/>
    <property type="gene ID" value="HCON_00189170"/>
</dbReference>